<reference evidence="2" key="1">
    <citation type="journal article" date="2023" name="Hortic. Res.">
        <title>A chromosome-level phased genome enabling allele-level studies in sweet orange: a case study on citrus Huanglongbing tolerance.</title>
        <authorList>
            <person name="Wu B."/>
            <person name="Yu Q."/>
            <person name="Deng Z."/>
            <person name="Duan Y."/>
            <person name="Luo F."/>
            <person name="Gmitter F. Jr."/>
        </authorList>
    </citation>
    <scope>NUCLEOTIDE SEQUENCE [LARGE SCALE GENOMIC DNA]</scope>
    <source>
        <strain evidence="2">cv. Valencia</strain>
    </source>
</reference>
<name>A0ACB8MUY2_CITSI</name>
<proteinExistence type="predicted"/>
<gene>
    <name evidence="1" type="ORF">KPL71_003001</name>
</gene>
<evidence type="ECO:0000313" key="2">
    <source>
        <dbReference type="Proteomes" id="UP000829398"/>
    </source>
</evidence>
<accession>A0ACB8MUY2</accession>
<comment type="caution">
    <text evidence="1">The sequence shown here is derived from an EMBL/GenBank/DDBJ whole genome shotgun (WGS) entry which is preliminary data.</text>
</comment>
<evidence type="ECO:0000313" key="1">
    <source>
        <dbReference type="EMBL" id="KAH9789412.1"/>
    </source>
</evidence>
<dbReference type="Proteomes" id="UP000829398">
    <property type="component" value="Chromosome 2"/>
</dbReference>
<protein>
    <submittedName>
        <fullName evidence="1">Enoyl-(Acyl-carrier-protein) reductase (NADH)</fullName>
    </submittedName>
</protein>
<sequence length="397" mass="41911">MAATAACSLQMAAVKPCISSSHRGVKAGVAVVGGNSKGASWTKLSSASHISSGQPFLRSFTSSSVKFDKVVTRAMAESSTNKPISGLPIDLKGKRAFIAGVADDNGYGWAIAKSLAAAGAEILVGTWVPALNIFETSLRRGKFDESRVLPDGSLMEITKIYPLDAIYDKLEDVPEDVKSNKRYSGSSKWTVQECAESVKQDFGSIDILVHSLANGPEVSKPLLETSRNGSKKYIGRKSKFQGSKLSFTHVGGSSLSLTYIASERIIPGYGGGMSSAKAALESDTRVLAFEAGRKHRIRVNAISAGPLRSRAAKAIGFIDTMIEYSLANAPLQKELSADEVGNTAAFLASPLASAITGAVIYVDNGLNAMGVGVDRIELEYKLLVKSTTLNCVFSVSA</sequence>
<organism evidence="1 2">
    <name type="scientific">Citrus sinensis</name>
    <name type="common">Sweet orange</name>
    <name type="synonym">Citrus aurantium var. sinensis</name>
    <dbReference type="NCBI Taxonomy" id="2711"/>
    <lineage>
        <taxon>Eukaryota</taxon>
        <taxon>Viridiplantae</taxon>
        <taxon>Streptophyta</taxon>
        <taxon>Embryophyta</taxon>
        <taxon>Tracheophyta</taxon>
        <taxon>Spermatophyta</taxon>
        <taxon>Magnoliopsida</taxon>
        <taxon>eudicotyledons</taxon>
        <taxon>Gunneridae</taxon>
        <taxon>Pentapetalae</taxon>
        <taxon>rosids</taxon>
        <taxon>malvids</taxon>
        <taxon>Sapindales</taxon>
        <taxon>Rutaceae</taxon>
        <taxon>Aurantioideae</taxon>
        <taxon>Citrus</taxon>
    </lineage>
</organism>
<dbReference type="EMBL" id="CM039171">
    <property type="protein sequence ID" value="KAH9789412.1"/>
    <property type="molecule type" value="Genomic_DNA"/>
</dbReference>
<keyword evidence="2" id="KW-1185">Reference proteome</keyword>